<feature type="domain" description="Glycosyl transferase family 1" evidence="1">
    <location>
        <begin position="211"/>
        <end position="359"/>
    </location>
</feature>
<keyword evidence="3" id="KW-0808">Transferase</keyword>
<dbReference type="InterPro" id="IPR028098">
    <property type="entry name" value="Glyco_trans_4-like_N"/>
</dbReference>
<keyword evidence="4" id="KW-1185">Reference proteome</keyword>
<organism evidence="3 4">
    <name type="scientific">Keguizhuia sedimenti</name>
    <dbReference type="NCBI Taxonomy" id="3064264"/>
    <lineage>
        <taxon>Bacteria</taxon>
        <taxon>Pseudomonadati</taxon>
        <taxon>Pseudomonadota</taxon>
        <taxon>Betaproteobacteria</taxon>
        <taxon>Burkholderiales</taxon>
        <taxon>Oxalobacteraceae</taxon>
        <taxon>Keguizhuia</taxon>
    </lineage>
</organism>
<evidence type="ECO:0000259" key="1">
    <source>
        <dbReference type="Pfam" id="PF00534"/>
    </source>
</evidence>
<dbReference type="CDD" id="cd03801">
    <property type="entry name" value="GT4_PimA-like"/>
    <property type="match status" value="1"/>
</dbReference>
<feature type="domain" description="Glycosyltransferase subfamily 4-like N-terminal" evidence="2">
    <location>
        <begin position="28"/>
        <end position="206"/>
    </location>
</feature>
<dbReference type="Proteomes" id="UP001225596">
    <property type="component" value="Unassembled WGS sequence"/>
</dbReference>
<proteinExistence type="predicted"/>
<evidence type="ECO:0000313" key="4">
    <source>
        <dbReference type="Proteomes" id="UP001225596"/>
    </source>
</evidence>
<dbReference type="InterPro" id="IPR001296">
    <property type="entry name" value="Glyco_trans_1"/>
</dbReference>
<dbReference type="GO" id="GO:0016757">
    <property type="term" value="F:glycosyltransferase activity"/>
    <property type="evidence" value="ECO:0007669"/>
    <property type="project" value="UniProtKB-KW"/>
</dbReference>
<comment type="caution">
    <text evidence="3">The sequence shown here is derived from an EMBL/GenBank/DDBJ whole genome shotgun (WGS) entry which is preliminary data.</text>
</comment>
<dbReference type="Gene3D" id="3.40.50.2000">
    <property type="entry name" value="Glycogen Phosphorylase B"/>
    <property type="match status" value="2"/>
</dbReference>
<dbReference type="SUPFAM" id="SSF53756">
    <property type="entry name" value="UDP-Glycosyltransferase/glycogen phosphorylase"/>
    <property type="match status" value="1"/>
</dbReference>
<gene>
    <name evidence="3" type="ORF">Q8A64_04755</name>
</gene>
<protein>
    <submittedName>
        <fullName evidence="3">Glycosyltransferase family 4 protein</fullName>
        <ecNumber evidence="3">2.4.-.-</ecNumber>
    </submittedName>
</protein>
<reference evidence="3 4" key="1">
    <citation type="submission" date="2023-08" db="EMBL/GenBank/DDBJ databases">
        <title>Oxalobacteraceae gen .nov., isolated from river sludge outside the plant.</title>
        <authorList>
            <person name="Zhao S.Y."/>
        </authorList>
    </citation>
    <scope>NUCLEOTIDE SEQUENCE [LARGE SCALE GENOMIC DNA]</scope>
    <source>
        <strain evidence="3 4">R-40</strain>
    </source>
</reference>
<keyword evidence="3" id="KW-0328">Glycosyltransferase</keyword>
<evidence type="ECO:0000313" key="3">
    <source>
        <dbReference type="EMBL" id="MDQ9169718.1"/>
    </source>
</evidence>
<dbReference type="Pfam" id="PF00534">
    <property type="entry name" value="Glycos_transf_1"/>
    <property type="match status" value="1"/>
</dbReference>
<dbReference type="EMBL" id="JAUYVH010000002">
    <property type="protein sequence ID" value="MDQ9169718.1"/>
    <property type="molecule type" value="Genomic_DNA"/>
</dbReference>
<accession>A0ABU1BN35</accession>
<dbReference type="PANTHER" id="PTHR45947">
    <property type="entry name" value="SULFOQUINOVOSYL TRANSFERASE SQD2"/>
    <property type="match status" value="1"/>
</dbReference>
<evidence type="ECO:0000259" key="2">
    <source>
        <dbReference type="Pfam" id="PF13439"/>
    </source>
</evidence>
<dbReference type="EC" id="2.4.-.-" evidence="3"/>
<dbReference type="Pfam" id="PF13439">
    <property type="entry name" value="Glyco_transf_4"/>
    <property type="match status" value="1"/>
</dbReference>
<sequence>MPSFPRVLVVHNRYQQRGGEDIVFDSEVELLRSRGHTVEIYSRDNSHINELSKAELALNTVWSLRTTADLNKRIKEARPDVIHVHNIFPLVSPSLYWAASQKNVPIVQTLHNFRMLCPQAMFLRENLICEACLGRSPWRGVVRRCYHNSVAQTAVLAGMLAVHRTIGTYDHKIARYVALNVFSRDKFIEGGLPPERIVVKPNFIDIPEKNSTTRKGALFVGRLAAEKGISLLVSALERLPNLTIDVVGMGPEAATIMAHPRANVLGVKSHDEVIEKMRNASYLVMPSIWYETFALVVMEAFACSLPVIAPNIGSMKEMIEEGHTGLLFDFGSLDSLTEKIRWAEEHPQDMIRMGRNARREYEKKYTSSKNYQMLMAIYEEAIGEQQQKYAS</sequence>
<dbReference type="RefSeq" id="WP_338435652.1">
    <property type="nucleotide sequence ID" value="NZ_JAUYVH010000002.1"/>
</dbReference>
<name>A0ABU1BN35_9BURK</name>
<dbReference type="InterPro" id="IPR050194">
    <property type="entry name" value="Glycosyltransferase_grp1"/>
</dbReference>
<dbReference type="PANTHER" id="PTHR45947:SF13">
    <property type="entry name" value="TRANSFERASE"/>
    <property type="match status" value="1"/>
</dbReference>